<dbReference type="RefSeq" id="WP_013561378.1">
    <property type="nucleotide sequence ID" value="NC_014960.1"/>
</dbReference>
<proteinExistence type="predicted"/>
<accession>E8N290</accession>
<dbReference type="EMBL" id="AP012029">
    <property type="protein sequence ID" value="BAJ65037.1"/>
    <property type="molecule type" value="Genomic_DNA"/>
</dbReference>
<protein>
    <submittedName>
        <fullName evidence="5">Cell wall hydrolase/autolysin family protein</fullName>
    </submittedName>
</protein>
<evidence type="ECO:0000313" key="5">
    <source>
        <dbReference type="EMBL" id="BAJ65037.1"/>
    </source>
</evidence>
<dbReference type="GO" id="GO:0009253">
    <property type="term" value="P:peptidoglycan catabolic process"/>
    <property type="evidence" value="ECO:0007669"/>
    <property type="project" value="InterPro"/>
</dbReference>
<dbReference type="InterPro" id="IPR002508">
    <property type="entry name" value="MurNAc-LAA_cat"/>
</dbReference>
<dbReference type="Pfam" id="PF01520">
    <property type="entry name" value="Amidase_3"/>
    <property type="match status" value="1"/>
</dbReference>
<evidence type="ECO:0000256" key="3">
    <source>
        <dbReference type="SAM" id="Phobius"/>
    </source>
</evidence>
<dbReference type="PANTHER" id="PTHR30404:SF0">
    <property type="entry name" value="N-ACETYLMURAMOYL-L-ALANINE AMIDASE AMIC"/>
    <property type="match status" value="1"/>
</dbReference>
<dbReference type="SUPFAM" id="SSF53187">
    <property type="entry name" value="Zn-dependent exopeptidases"/>
    <property type="match status" value="1"/>
</dbReference>
<dbReference type="AlphaFoldDB" id="E8N290"/>
<dbReference type="PANTHER" id="PTHR30404">
    <property type="entry name" value="N-ACETYLMURAMOYL-L-ALANINE AMIDASE"/>
    <property type="match status" value="1"/>
</dbReference>
<evidence type="ECO:0000259" key="4">
    <source>
        <dbReference type="Pfam" id="PF01520"/>
    </source>
</evidence>
<feature type="region of interest" description="Disordered" evidence="2">
    <location>
        <begin position="1"/>
        <end position="20"/>
    </location>
</feature>
<keyword evidence="3" id="KW-0812">Transmembrane</keyword>
<dbReference type="eggNOG" id="COG0860">
    <property type="taxonomic scope" value="Bacteria"/>
</dbReference>
<evidence type="ECO:0000313" key="6">
    <source>
        <dbReference type="Proteomes" id="UP000008922"/>
    </source>
</evidence>
<dbReference type="InterPro" id="IPR050695">
    <property type="entry name" value="N-acetylmuramoyl_amidase_3"/>
</dbReference>
<keyword evidence="3" id="KW-0472">Membrane</keyword>
<evidence type="ECO:0000256" key="1">
    <source>
        <dbReference type="ARBA" id="ARBA00022801"/>
    </source>
</evidence>
<dbReference type="Gene3D" id="3.40.630.40">
    <property type="entry name" value="Zn-dependent exopeptidases"/>
    <property type="match status" value="1"/>
</dbReference>
<dbReference type="STRING" id="926569.ANT_30110"/>
<dbReference type="OrthoDB" id="160713at2"/>
<gene>
    <name evidence="5" type="ordered locus">ANT_30110</name>
</gene>
<evidence type="ECO:0000256" key="2">
    <source>
        <dbReference type="SAM" id="MobiDB-lite"/>
    </source>
</evidence>
<organism evidence="5 6">
    <name type="scientific">Anaerolinea thermophila (strain DSM 14523 / JCM 11388 / NBRC 100420 / UNI-1)</name>
    <dbReference type="NCBI Taxonomy" id="926569"/>
    <lineage>
        <taxon>Bacteria</taxon>
        <taxon>Bacillati</taxon>
        <taxon>Chloroflexota</taxon>
        <taxon>Anaerolineae</taxon>
        <taxon>Anaerolineales</taxon>
        <taxon>Anaerolineaceae</taxon>
        <taxon>Anaerolinea</taxon>
    </lineage>
</organism>
<feature type="domain" description="MurNAc-LAA" evidence="4">
    <location>
        <begin position="83"/>
        <end position="249"/>
    </location>
</feature>
<dbReference type="HOGENOM" id="CLU_1044444_0_0_0"/>
<sequence>MTTSTSPSQRSHRPRRESPAVSTWRNLQTVLSVALLVATVFTFWNASNLFAAQRMSRINRLLEAARNVQESLPTPTPSPRPPIGIVAGHWGHDPGAVCPDGLSEESLNLKIATLVKQRLMQEGFQVDLFQEFDSRLNGYQALVLVSIHNDSCEYINDQATGFKVAAAQANQQTDKTERLIACLVDRYKRTVNLPYHPGSVTADMTDYHAFREISANTPAAIIETGFMNLDRDILVNQTDQVAEGVARGILCYLRNETINPGGGEAP</sequence>
<dbReference type="InParanoid" id="E8N290"/>
<keyword evidence="1 5" id="KW-0378">Hydrolase</keyword>
<dbReference type="KEGG" id="atm:ANT_30110"/>
<feature type="transmembrane region" description="Helical" evidence="3">
    <location>
        <begin position="30"/>
        <end position="51"/>
    </location>
</feature>
<dbReference type="CDD" id="cd02696">
    <property type="entry name" value="MurNAc-LAA"/>
    <property type="match status" value="1"/>
</dbReference>
<dbReference type="GO" id="GO:0030288">
    <property type="term" value="C:outer membrane-bounded periplasmic space"/>
    <property type="evidence" value="ECO:0007669"/>
    <property type="project" value="TreeGrafter"/>
</dbReference>
<dbReference type="GO" id="GO:0008745">
    <property type="term" value="F:N-acetylmuramoyl-L-alanine amidase activity"/>
    <property type="evidence" value="ECO:0007669"/>
    <property type="project" value="InterPro"/>
</dbReference>
<keyword evidence="3" id="KW-1133">Transmembrane helix</keyword>
<name>E8N290_ANATU</name>
<keyword evidence="6" id="KW-1185">Reference proteome</keyword>
<dbReference type="Proteomes" id="UP000008922">
    <property type="component" value="Chromosome"/>
</dbReference>
<reference evidence="5 6" key="1">
    <citation type="submission" date="2010-12" db="EMBL/GenBank/DDBJ databases">
        <title>Whole genome sequence of Anaerolinea thermophila UNI-1.</title>
        <authorList>
            <person name="Narita-Yamada S."/>
            <person name="Kishi E."/>
            <person name="Watanabe Y."/>
            <person name="Takasaki K."/>
            <person name="Ankai A."/>
            <person name="Oguchi A."/>
            <person name="Fukui S."/>
            <person name="Takahashi M."/>
            <person name="Yashiro I."/>
            <person name="Hosoyama A."/>
            <person name="Sekiguchi Y."/>
            <person name="Hanada S."/>
            <person name="Fujita N."/>
        </authorList>
    </citation>
    <scope>NUCLEOTIDE SEQUENCE [LARGE SCALE GENOMIC DNA]</scope>
    <source>
        <strain evidence="6">DSM 14523 / JCM 11388 / NBRC 100420 / UNI-1</strain>
    </source>
</reference>